<evidence type="ECO:0000313" key="1">
    <source>
        <dbReference type="EMBL" id="ORV07752.1"/>
    </source>
</evidence>
<dbReference type="Pfam" id="PF04248">
    <property type="entry name" value="NTP_transf_9"/>
    <property type="match status" value="1"/>
</dbReference>
<dbReference type="RefSeq" id="WP_085093085.1">
    <property type="nucleotide sequence ID" value="NZ_AP022603.1"/>
</dbReference>
<proteinExistence type="predicted"/>
<dbReference type="EMBL" id="LQOJ01000018">
    <property type="protein sequence ID" value="ORV07752.1"/>
    <property type="molecule type" value="Genomic_DNA"/>
</dbReference>
<sequence>MSLVAGAGPHGPERAGWFSAPVPDRLVYIEPHRRRVQAVRDGVVVIDTEAALLAHQAGRPLSFLFPADAVGDLPSEPEPLAPGHVRVPWDAVDGWLEEGRALVHYPPNPYHRVDCRPGARRLRVRLAGQTLVDSADTVILFETSLQPRLYVAPEHIRMDLLRPSPTTSYCNYKGWASYWSAVVGDTVVEDVAWSYPDPLPESSPIAGLLSFDAERTELFAELP</sequence>
<gene>
    <name evidence="1" type="ORF">AWC04_03455</name>
</gene>
<name>A0A1X1RJK5_MYCFA</name>
<dbReference type="PANTHER" id="PTHR34310:SF8">
    <property type="entry name" value="CONSERVED PROTEIN"/>
    <property type="match status" value="1"/>
</dbReference>
<organism evidence="1 2">
    <name type="scientific">Mycolicibacterium fallax</name>
    <name type="common">Mycobacterium fallax</name>
    <dbReference type="NCBI Taxonomy" id="1793"/>
    <lineage>
        <taxon>Bacteria</taxon>
        <taxon>Bacillati</taxon>
        <taxon>Actinomycetota</taxon>
        <taxon>Actinomycetes</taxon>
        <taxon>Mycobacteriales</taxon>
        <taxon>Mycobacteriaceae</taxon>
        <taxon>Mycolicibacterium</taxon>
    </lineage>
</organism>
<dbReference type="AlphaFoldDB" id="A0A1X1RJK5"/>
<dbReference type="Proteomes" id="UP000193484">
    <property type="component" value="Unassembled WGS sequence"/>
</dbReference>
<dbReference type="STRING" id="1793.AWC04_03455"/>
<evidence type="ECO:0000313" key="2">
    <source>
        <dbReference type="Proteomes" id="UP000193484"/>
    </source>
</evidence>
<keyword evidence="2" id="KW-1185">Reference proteome</keyword>
<dbReference type="PANTHER" id="PTHR34310">
    <property type="entry name" value="DUF427 DOMAIN PROTEIN (AFU_ORTHOLOGUE AFUA_3G02220)"/>
    <property type="match status" value="1"/>
</dbReference>
<dbReference type="InterPro" id="IPR007361">
    <property type="entry name" value="DUF427"/>
</dbReference>
<reference evidence="1 2" key="1">
    <citation type="submission" date="2016-01" db="EMBL/GenBank/DDBJ databases">
        <title>The new phylogeny of the genus Mycobacterium.</title>
        <authorList>
            <person name="Tarcisio F."/>
            <person name="Conor M."/>
            <person name="Antonella G."/>
            <person name="Elisabetta G."/>
            <person name="Giulia F.S."/>
            <person name="Sara T."/>
            <person name="Anna F."/>
            <person name="Clotilde B."/>
            <person name="Roberto B."/>
            <person name="Veronica D.S."/>
            <person name="Fabio R."/>
            <person name="Monica P."/>
            <person name="Olivier J."/>
            <person name="Enrico T."/>
            <person name="Nicola S."/>
        </authorList>
    </citation>
    <scope>NUCLEOTIDE SEQUENCE [LARGE SCALE GENOMIC DNA]</scope>
    <source>
        <strain evidence="1 2">DSM 44179</strain>
    </source>
</reference>
<dbReference type="Gene3D" id="2.170.150.40">
    <property type="entry name" value="Domain of unknown function (DUF427)"/>
    <property type="match status" value="1"/>
</dbReference>
<accession>A0A1X1RJK5</accession>
<protein>
    <submittedName>
        <fullName evidence="1">Uncharacterized protein</fullName>
    </submittedName>
</protein>
<comment type="caution">
    <text evidence="1">The sequence shown here is derived from an EMBL/GenBank/DDBJ whole genome shotgun (WGS) entry which is preliminary data.</text>
</comment>
<dbReference type="OrthoDB" id="285364at2"/>
<dbReference type="InterPro" id="IPR038694">
    <property type="entry name" value="DUF427_sf"/>
</dbReference>